<evidence type="ECO:0000313" key="4">
    <source>
        <dbReference type="EMBL" id="KQM08830.1"/>
    </source>
</evidence>
<comment type="caution">
    <text evidence="4">The sequence shown here is derived from an EMBL/GenBank/DDBJ whole genome shotgun (WGS) entry which is preliminary data.</text>
</comment>
<name>A0A0Q4AXU7_9BACT</name>
<reference evidence="4" key="1">
    <citation type="submission" date="2015-08" db="EMBL/GenBank/DDBJ databases">
        <title>Candidatus Bacteriodes Periocalifornicus.</title>
        <authorList>
            <person name="McLean J.S."/>
            <person name="Kelley S."/>
        </authorList>
    </citation>
    <scope>NUCLEOTIDE SEQUENCE [LARGE SCALE GENOMIC DNA]</scope>
    <source>
        <strain evidence="4">12B</strain>
    </source>
</reference>
<dbReference type="PANTHER" id="PTHR36306:SF1">
    <property type="entry name" value="ALPHA-AMYLASE-RELATED"/>
    <property type="match status" value="1"/>
</dbReference>
<dbReference type="PANTHER" id="PTHR36306">
    <property type="entry name" value="ALPHA-AMYLASE-RELATED-RELATED"/>
    <property type="match status" value="1"/>
</dbReference>
<dbReference type="CDD" id="cd10795">
    <property type="entry name" value="GH57N_MJA1_like"/>
    <property type="match status" value="1"/>
</dbReference>
<keyword evidence="2" id="KW-0119">Carbohydrate metabolism</keyword>
<protein>
    <submittedName>
        <fullName evidence="4">Alpha-amylase</fullName>
    </submittedName>
</protein>
<keyword evidence="5" id="KW-1185">Reference proteome</keyword>
<dbReference type="EMBL" id="LIIK01000020">
    <property type="protein sequence ID" value="KQM08830.1"/>
    <property type="molecule type" value="Genomic_DNA"/>
</dbReference>
<dbReference type="Pfam" id="PF03065">
    <property type="entry name" value="Glyco_hydro_57"/>
    <property type="match status" value="1"/>
</dbReference>
<gene>
    <name evidence="4" type="ORF">AL399_05115</name>
</gene>
<dbReference type="Proteomes" id="UP000054172">
    <property type="component" value="Unassembled WGS sequence"/>
</dbReference>
<sequence>MRTICFYFQVHQPFRLRRYRFFDIGLQHNYYDEAANQGIMRKVADKCYLPTNEILLELIEHYGDRFKVAFSISGVCLDQFERYAPDVLNSFQRLAQSGGVEFLAETYPHSLAALCEGDEFERSVKRQHARIQELFGQDPQTFRNTELIYSDLIGARVAALGYTQMLTEGAKQVLGWKSPNYLYHNPIEPKLKLLLKNYQLSDDIAFRFSNRGWNGWPLTAEKFAQWLSALPPRDEMVNLFMDYETFGEHQWAETGIFDFLRALPNAIFTHTDFGFQTPAGVVASHQSVGALHVPYPISWADEERDLSAWLGNDLQNEAFRNLNELAPLVQKTNDADLQRDYLYLQTSDHFYYMCTKWFSDGDVHKYFNPYETPYAAFVNYMNVLSDFQLRLRAATPTGES</sequence>
<accession>A0A0Q4AXU7</accession>
<comment type="similarity">
    <text evidence="1">Belongs to the glycosyl hydrolase 57 family.</text>
</comment>
<dbReference type="GO" id="GO:0003824">
    <property type="term" value="F:catalytic activity"/>
    <property type="evidence" value="ECO:0007669"/>
    <property type="project" value="InterPro"/>
</dbReference>
<dbReference type="STRING" id="1702214.AL399_05115"/>
<proteinExistence type="inferred from homology"/>
<dbReference type="Gene3D" id="3.20.110.20">
    <property type="match status" value="1"/>
</dbReference>
<dbReference type="GO" id="GO:0005975">
    <property type="term" value="P:carbohydrate metabolic process"/>
    <property type="evidence" value="ECO:0007669"/>
    <property type="project" value="InterPro"/>
</dbReference>
<dbReference type="InterPro" id="IPR004300">
    <property type="entry name" value="Glyco_hydro_57_N"/>
</dbReference>
<evidence type="ECO:0000313" key="5">
    <source>
        <dbReference type="Proteomes" id="UP000054172"/>
    </source>
</evidence>
<dbReference type="InterPro" id="IPR052046">
    <property type="entry name" value="GH57_Enzymes"/>
</dbReference>
<dbReference type="SUPFAM" id="SSF88713">
    <property type="entry name" value="Glycoside hydrolase/deacetylase"/>
    <property type="match status" value="1"/>
</dbReference>
<evidence type="ECO:0000256" key="1">
    <source>
        <dbReference type="ARBA" id="ARBA00006821"/>
    </source>
</evidence>
<organism evidence="4 5">
    <name type="scientific">Candidatus [Bacteroides] periocalifornicus</name>
    <dbReference type="NCBI Taxonomy" id="1702214"/>
    <lineage>
        <taxon>Bacteria</taxon>
        <taxon>Pseudomonadati</taxon>
        <taxon>Bacteroidota</taxon>
    </lineage>
</organism>
<dbReference type="InterPro" id="IPR011330">
    <property type="entry name" value="Glyco_hydro/deAcase_b/a-brl"/>
</dbReference>
<evidence type="ECO:0000256" key="2">
    <source>
        <dbReference type="ARBA" id="ARBA00023277"/>
    </source>
</evidence>
<feature type="domain" description="Glycoside hydrolase family 57 N-terminal" evidence="3">
    <location>
        <begin position="6"/>
        <end position="286"/>
    </location>
</feature>
<dbReference type="AlphaFoldDB" id="A0A0Q4AXU7"/>
<evidence type="ECO:0000259" key="3">
    <source>
        <dbReference type="Pfam" id="PF03065"/>
    </source>
</evidence>
<dbReference type="PATRIC" id="fig|1702214.3.peg.2041"/>